<dbReference type="RefSeq" id="WP_344302660.1">
    <property type="nucleotide sequence ID" value="NZ_BAAAQQ010000002.1"/>
</dbReference>
<dbReference type="PANTHER" id="PTHR43792:SF1">
    <property type="entry name" value="N-ACETYLTRANSFERASE DOMAIN-CONTAINING PROTEIN"/>
    <property type="match status" value="1"/>
</dbReference>
<gene>
    <name evidence="2" type="ORF">GCM10009843_11270</name>
</gene>
<reference evidence="2 3" key="1">
    <citation type="journal article" date="2019" name="Int. J. Syst. Evol. Microbiol.">
        <title>The Global Catalogue of Microorganisms (GCM) 10K type strain sequencing project: providing services to taxonomists for standard genome sequencing and annotation.</title>
        <authorList>
            <consortium name="The Broad Institute Genomics Platform"/>
            <consortium name="The Broad Institute Genome Sequencing Center for Infectious Disease"/>
            <person name="Wu L."/>
            <person name="Ma J."/>
        </authorList>
    </citation>
    <scope>NUCLEOTIDE SEQUENCE [LARGE SCALE GENOMIC DNA]</scope>
    <source>
        <strain evidence="2 3">JCM 16021</strain>
    </source>
</reference>
<comment type="caution">
    <text evidence="2">The sequence shown here is derived from an EMBL/GenBank/DDBJ whole genome shotgun (WGS) entry which is preliminary data.</text>
</comment>
<dbReference type="Gene3D" id="3.40.630.30">
    <property type="match status" value="1"/>
</dbReference>
<dbReference type="InterPro" id="IPR000182">
    <property type="entry name" value="GNAT_dom"/>
</dbReference>
<dbReference type="EMBL" id="BAAAQQ010000002">
    <property type="protein sequence ID" value="GAA2118897.1"/>
    <property type="molecule type" value="Genomic_DNA"/>
</dbReference>
<evidence type="ECO:0000313" key="3">
    <source>
        <dbReference type="Proteomes" id="UP001500575"/>
    </source>
</evidence>
<accession>A0ABN2XY53</accession>
<protein>
    <recommendedName>
        <fullName evidence="1">N-acetyltransferase domain-containing protein</fullName>
    </recommendedName>
</protein>
<keyword evidence="3" id="KW-1185">Reference proteome</keyword>
<evidence type="ECO:0000313" key="2">
    <source>
        <dbReference type="EMBL" id="GAA2118897.1"/>
    </source>
</evidence>
<dbReference type="Pfam" id="PF13302">
    <property type="entry name" value="Acetyltransf_3"/>
    <property type="match status" value="1"/>
</dbReference>
<proteinExistence type="predicted"/>
<dbReference type="SUPFAM" id="SSF55729">
    <property type="entry name" value="Acyl-CoA N-acyltransferases (Nat)"/>
    <property type="match status" value="1"/>
</dbReference>
<organism evidence="2 3">
    <name type="scientific">Nocardioides bigeumensis</name>
    <dbReference type="NCBI Taxonomy" id="433657"/>
    <lineage>
        <taxon>Bacteria</taxon>
        <taxon>Bacillati</taxon>
        <taxon>Actinomycetota</taxon>
        <taxon>Actinomycetes</taxon>
        <taxon>Propionibacteriales</taxon>
        <taxon>Nocardioidaceae</taxon>
        <taxon>Nocardioides</taxon>
    </lineage>
</organism>
<dbReference type="InterPro" id="IPR016181">
    <property type="entry name" value="Acyl_CoA_acyltransferase"/>
</dbReference>
<dbReference type="PANTHER" id="PTHR43792">
    <property type="entry name" value="GNAT FAMILY, PUTATIVE (AFU_ORTHOLOGUE AFUA_3G00765)-RELATED-RELATED"/>
    <property type="match status" value="1"/>
</dbReference>
<sequence>MTVTIAQLPLPALRALADGDVAAARLATDVPLSDWLGTDDDCVSTWQRRAVQVAEDPEEAAWVTGVVLADGVPVGQAGFHEKPTEERTLEVGYKIDPDHRGRGLAKATLAFLLDRARATPEVDRVVASVGPWNTVSLHLVTSAGFVQVGEQIDEEDGLEHVFELNVS</sequence>
<dbReference type="CDD" id="cd04301">
    <property type="entry name" value="NAT_SF"/>
    <property type="match status" value="1"/>
</dbReference>
<feature type="domain" description="N-acetyltransferase" evidence="1">
    <location>
        <begin position="22"/>
        <end position="167"/>
    </location>
</feature>
<dbReference type="Proteomes" id="UP001500575">
    <property type="component" value="Unassembled WGS sequence"/>
</dbReference>
<dbReference type="InterPro" id="IPR051531">
    <property type="entry name" value="N-acetyltransferase"/>
</dbReference>
<evidence type="ECO:0000259" key="1">
    <source>
        <dbReference type="PROSITE" id="PS51186"/>
    </source>
</evidence>
<name>A0ABN2XY53_9ACTN</name>
<dbReference type="PROSITE" id="PS51186">
    <property type="entry name" value="GNAT"/>
    <property type="match status" value="1"/>
</dbReference>